<dbReference type="InterPro" id="IPR016975">
    <property type="entry name" value="Cell_wall_LiaF"/>
</dbReference>
<proteinExistence type="predicted"/>
<evidence type="ECO:0000313" key="4">
    <source>
        <dbReference type="Proteomes" id="UP000007397"/>
    </source>
</evidence>
<evidence type="ECO:0000313" key="3">
    <source>
        <dbReference type="EMBL" id="CCG47149.1"/>
    </source>
</evidence>
<dbReference type="PIRSF" id="PIRSF031509">
    <property type="entry name" value="Cell_wall_LiaF/YvqF"/>
    <property type="match status" value="1"/>
</dbReference>
<reference evidence="3 4" key="1">
    <citation type="journal article" date="2013" name="Environ. Microbiol.">
        <title>Chloride and organic osmolytes: a hybrid strategy to cope with elevated salinities by the moderately halophilic, chloride-dependent bacterium Halobacillus halophilus.</title>
        <authorList>
            <person name="Saum S.H."/>
            <person name="Pfeiffer F."/>
            <person name="Palm P."/>
            <person name="Rampp M."/>
            <person name="Schuster S.C."/>
            <person name="Muller V."/>
            <person name="Oesterhelt D."/>
        </authorList>
    </citation>
    <scope>NUCLEOTIDE SEQUENCE [LARGE SCALE GENOMIC DNA]</scope>
    <source>
        <strain evidence="4">ATCC 35676 / DSM 2266 / JCM 20832 / KCTC 3685 / LMG 17431 / NBRC 102448 / NCIMB 2269</strain>
    </source>
</reference>
<dbReference type="NCBIfam" id="NF040535">
    <property type="entry name" value="LiaF_C_term"/>
    <property type="match status" value="1"/>
</dbReference>
<protein>
    <recommendedName>
        <fullName evidence="2">Cell wall-active antibiotics response LiaF-like C-terminal domain-containing protein</fullName>
    </recommendedName>
</protein>
<dbReference type="EMBL" id="HE717023">
    <property type="protein sequence ID" value="CCG47149.1"/>
    <property type="molecule type" value="Genomic_DNA"/>
</dbReference>
<feature type="transmembrane region" description="Helical" evidence="1">
    <location>
        <begin position="12"/>
        <end position="40"/>
    </location>
</feature>
<keyword evidence="1" id="KW-1133">Transmembrane helix</keyword>
<feature type="domain" description="Cell wall-active antibiotics response LiaF-like C-terminal" evidence="2">
    <location>
        <begin position="126"/>
        <end position="239"/>
    </location>
</feature>
<sequence>MTFMFKRLSTDAINTLLIIGVILLVIEVVFFNGGLVFSVLFSSLLIYIGWKKYHVFWRKIFFWIGVVSLVLTVLSMIAVRFLILAALLLFIHNYYKSKKEPEQLQLEIIDTNEEIPYNEPLLAQKFFADQSTPHQSYKWQDVNIHGGFGDRIIDLSQTVLPHDEAVISIRHLAGNIFIYVPYEVEVSIQHSAVIGRAAIFQYKKTKVLNQYVSFRTSDYAVAKPRVKIITSIFSGDLEVKRI</sequence>
<dbReference type="Proteomes" id="UP000007397">
    <property type="component" value="Chromosome"/>
</dbReference>
<organism evidence="3 4">
    <name type="scientific">Halobacillus halophilus (strain ATCC 35676 / DSM 2266 / JCM 20832 / KCTC 3685 / LMG 17431 / NBRC 102448 / NCIMB 2269)</name>
    <name type="common">Sporosarcina halophila</name>
    <dbReference type="NCBI Taxonomy" id="866895"/>
    <lineage>
        <taxon>Bacteria</taxon>
        <taxon>Bacillati</taxon>
        <taxon>Bacillota</taxon>
        <taxon>Bacilli</taxon>
        <taxon>Bacillales</taxon>
        <taxon>Bacillaceae</taxon>
        <taxon>Halobacillus</taxon>
    </lineage>
</organism>
<dbReference type="GO" id="GO:0016020">
    <property type="term" value="C:membrane"/>
    <property type="evidence" value="ECO:0007669"/>
    <property type="project" value="InterPro"/>
</dbReference>
<accession>I0JSM7</accession>
<evidence type="ECO:0000259" key="2">
    <source>
        <dbReference type="Pfam" id="PF09922"/>
    </source>
</evidence>
<dbReference type="STRING" id="866895.HBHAL_4811"/>
<keyword evidence="1" id="KW-0472">Membrane</keyword>
<dbReference type="InterPro" id="IPR024425">
    <property type="entry name" value="LiaF-like_C"/>
</dbReference>
<dbReference type="eggNOG" id="COG4758">
    <property type="taxonomic scope" value="Bacteria"/>
</dbReference>
<keyword evidence="1" id="KW-0812">Transmembrane</keyword>
<dbReference type="HOGENOM" id="CLU_074089_1_1_9"/>
<dbReference type="PATRIC" id="fig|866895.3.peg.3849"/>
<dbReference type="Pfam" id="PF09922">
    <property type="entry name" value="LiaF-like_C"/>
    <property type="match status" value="1"/>
</dbReference>
<dbReference type="InterPro" id="IPR047793">
    <property type="entry name" value="LiaF_C"/>
</dbReference>
<name>I0JSM7_HALH3</name>
<dbReference type="KEGG" id="hhd:HBHAL_4811"/>
<feature type="transmembrane region" description="Helical" evidence="1">
    <location>
        <begin position="60"/>
        <end position="91"/>
    </location>
</feature>
<keyword evidence="4" id="KW-1185">Reference proteome</keyword>
<evidence type="ECO:0000256" key="1">
    <source>
        <dbReference type="SAM" id="Phobius"/>
    </source>
</evidence>
<gene>
    <name evidence="3" type="ordered locus">HBHAL_4811</name>
</gene>
<dbReference type="AlphaFoldDB" id="I0JSM7"/>